<dbReference type="Pfam" id="PF20259">
    <property type="entry name" value="tRNA_Me_trans_M"/>
    <property type="match status" value="1"/>
</dbReference>
<feature type="domain" description="tRNA-specific 2-thiouridylase MnmA-like C-terminal" evidence="10">
    <location>
        <begin position="307"/>
        <end position="380"/>
    </location>
</feature>
<dbReference type="InterPro" id="IPR046885">
    <property type="entry name" value="MnmA-like_C"/>
</dbReference>
<accession>A0A0G1QHA0</accession>
<dbReference type="GO" id="GO:0103016">
    <property type="term" value="F:tRNA-uridine 2-sulfurtransferase activity"/>
    <property type="evidence" value="ECO:0007669"/>
    <property type="project" value="UniProtKB-EC"/>
</dbReference>
<dbReference type="InterPro" id="IPR004506">
    <property type="entry name" value="MnmA-like"/>
</dbReference>
<feature type="domain" description="tRNA-specific 2-thiouridylase MnmA-like central" evidence="11">
    <location>
        <begin position="233"/>
        <end position="299"/>
    </location>
</feature>
<dbReference type="GO" id="GO:0005524">
    <property type="term" value="F:ATP binding"/>
    <property type="evidence" value="ECO:0007669"/>
    <property type="project" value="UniProtKB-KW"/>
</dbReference>
<feature type="site" description="Interaction with tRNA" evidence="9">
    <location>
        <position position="363"/>
    </location>
</feature>
<dbReference type="InterPro" id="IPR023382">
    <property type="entry name" value="MnmA-like_central_sf"/>
</dbReference>
<dbReference type="GO" id="GO:0000049">
    <property type="term" value="F:tRNA binding"/>
    <property type="evidence" value="ECO:0007669"/>
    <property type="project" value="UniProtKB-KW"/>
</dbReference>
<dbReference type="InterPro" id="IPR014729">
    <property type="entry name" value="Rossmann-like_a/b/a_fold"/>
</dbReference>
<dbReference type="AlphaFoldDB" id="A0A0G1QHA0"/>
<keyword evidence="3 9" id="KW-0819">tRNA processing</keyword>
<dbReference type="SUPFAM" id="SSF52402">
    <property type="entry name" value="Adenine nucleotide alpha hydrolases-like"/>
    <property type="match status" value="1"/>
</dbReference>
<feature type="active site" description="Cysteine persulfide intermediate" evidence="9">
    <location>
        <position position="224"/>
    </location>
</feature>
<dbReference type="GO" id="GO:0002143">
    <property type="term" value="P:tRNA wobble position uridine thiolation"/>
    <property type="evidence" value="ECO:0007669"/>
    <property type="project" value="TreeGrafter"/>
</dbReference>
<comment type="function">
    <text evidence="9">Catalyzes the 2-thiolation of uridine at the wobble position (U34) of tRNA, leading to the formation of s(2)U34.</text>
</comment>
<dbReference type="PATRIC" id="fig|1618335.3.peg.126"/>
<keyword evidence="9" id="KW-0963">Cytoplasm</keyword>
<evidence type="ECO:0000256" key="9">
    <source>
        <dbReference type="HAMAP-Rule" id="MF_00144"/>
    </source>
</evidence>
<evidence type="ECO:0000256" key="2">
    <source>
        <dbReference type="ARBA" id="ARBA00022679"/>
    </source>
</evidence>
<dbReference type="GO" id="GO:0005737">
    <property type="term" value="C:cytoplasm"/>
    <property type="evidence" value="ECO:0007669"/>
    <property type="project" value="UniProtKB-SubCell"/>
</dbReference>
<comment type="subcellular location">
    <subcellularLocation>
        <location evidence="9">Cytoplasm</location>
    </subcellularLocation>
</comment>
<evidence type="ECO:0000256" key="5">
    <source>
        <dbReference type="ARBA" id="ARBA00022840"/>
    </source>
</evidence>
<evidence type="ECO:0000313" key="13">
    <source>
        <dbReference type="Proteomes" id="UP000034487"/>
    </source>
</evidence>
<feature type="active site" description="Nucleophile" evidence="9">
    <location>
        <position position="97"/>
    </location>
</feature>
<keyword evidence="2 9" id="KW-0808">Transferase</keyword>
<feature type="region of interest" description="Interaction with tRNA" evidence="9">
    <location>
        <begin position="174"/>
        <end position="176"/>
    </location>
</feature>
<evidence type="ECO:0000259" key="11">
    <source>
        <dbReference type="Pfam" id="PF20259"/>
    </source>
</evidence>
<reference evidence="12 13" key="1">
    <citation type="journal article" date="2015" name="Nature">
        <title>rRNA introns, odd ribosomes, and small enigmatic genomes across a large radiation of phyla.</title>
        <authorList>
            <person name="Brown C.T."/>
            <person name="Hug L.A."/>
            <person name="Thomas B.C."/>
            <person name="Sharon I."/>
            <person name="Castelle C.J."/>
            <person name="Singh A."/>
            <person name="Wilkins M.J."/>
            <person name="Williams K.H."/>
            <person name="Banfield J.F."/>
        </authorList>
    </citation>
    <scope>NUCLEOTIDE SEQUENCE [LARGE SCALE GENOMIC DNA]</scope>
</reference>
<dbReference type="EC" id="2.8.1.13" evidence="9"/>
<dbReference type="Gene3D" id="2.30.30.280">
    <property type="entry name" value="Adenine nucleotide alpha hydrolases-like domains"/>
    <property type="match status" value="1"/>
</dbReference>
<evidence type="ECO:0000256" key="6">
    <source>
        <dbReference type="ARBA" id="ARBA00022884"/>
    </source>
</evidence>
<dbReference type="Proteomes" id="UP000034487">
    <property type="component" value="Unassembled WGS sequence"/>
</dbReference>
<feature type="region of interest" description="Interaction with tRNA" evidence="9">
    <location>
        <begin position="331"/>
        <end position="332"/>
    </location>
</feature>
<evidence type="ECO:0000256" key="4">
    <source>
        <dbReference type="ARBA" id="ARBA00022741"/>
    </source>
</evidence>
<keyword evidence="7" id="KW-1015">Disulfide bond</keyword>
<comment type="catalytic activity">
    <reaction evidence="8 9">
        <text>S-sulfanyl-L-cysteinyl-[protein] + uridine(34) in tRNA + AH2 + ATP = 2-thiouridine(34) in tRNA + L-cysteinyl-[protein] + A + AMP + diphosphate + H(+)</text>
        <dbReference type="Rhea" id="RHEA:47032"/>
        <dbReference type="Rhea" id="RHEA-COMP:10131"/>
        <dbReference type="Rhea" id="RHEA-COMP:11726"/>
        <dbReference type="Rhea" id="RHEA-COMP:11727"/>
        <dbReference type="Rhea" id="RHEA-COMP:11728"/>
        <dbReference type="ChEBI" id="CHEBI:13193"/>
        <dbReference type="ChEBI" id="CHEBI:15378"/>
        <dbReference type="ChEBI" id="CHEBI:17499"/>
        <dbReference type="ChEBI" id="CHEBI:29950"/>
        <dbReference type="ChEBI" id="CHEBI:30616"/>
        <dbReference type="ChEBI" id="CHEBI:33019"/>
        <dbReference type="ChEBI" id="CHEBI:61963"/>
        <dbReference type="ChEBI" id="CHEBI:65315"/>
        <dbReference type="ChEBI" id="CHEBI:87170"/>
        <dbReference type="ChEBI" id="CHEBI:456215"/>
        <dbReference type="EC" id="2.8.1.13"/>
    </reaction>
</comment>
<dbReference type="Pfam" id="PF03054">
    <property type="entry name" value="tRNA_Me_trans"/>
    <property type="match status" value="1"/>
</dbReference>
<dbReference type="HAMAP" id="MF_00144">
    <property type="entry name" value="tRNA_thiouridyl_MnmA"/>
    <property type="match status" value="1"/>
</dbReference>
<dbReference type="Pfam" id="PF20258">
    <property type="entry name" value="tRNA_Me_trans_C"/>
    <property type="match status" value="1"/>
</dbReference>
<dbReference type="PANTHER" id="PTHR11933">
    <property type="entry name" value="TRNA 5-METHYLAMINOMETHYL-2-THIOURIDYLATE -METHYLTRANSFERASE"/>
    <property type="match status" value="1"/>
</dbReference>
<dbReference type="PANTHER" id="PTHR11933:SF5">
    <property type="entry name" value="MITOCHONDRIAL TRNA-SPECIFIC 2-THIOURIDYLASE 1"/>
    <property type="match status" value="1"/>
</dbReference>
<feature type="binding site" evidence="9">
    <location>
        <position position="121"/>
    </location>
    <ligand>
        <name>ATP</name>
        <dbReference type="ChEBI" id="CHEBI:30616"/>
    </ligand>
</feature>
<keyword evidence="5 9" id="KW-0067">ATP-binding</keyword>
<feature type="binding site" evidence="9">
    <location>
        <begin position="7"/>
        <end position="14"/>
    </location>
    <ligand>
        <name>ATP</name>
        <dbReference type="ChEBI" id="CHEBI:30616"/>
    </ligand>
</feature>
<comment type="caution">
    <text evidence="12">The sequence shown here is derived from an EMBL/GenBank/DDBJ whole genome shotgun (WGS) entry which is preliminary data.</text>
</comment>
<gene>
    <name evidence="9" type="primary">mnmA</name>
    <name evidence="12" type="ORF">UX60_C0008G0005</name>
</gene>
<evidence type="ECO:0000256" key="8">
    <source>
        <dbReference type="ARBA" id="ARBA00051542"/>
    </source>
</evidence>
<evidence type="ECO:0000256" key="1">
    <source>
        <dbReference type="ARBA" id="ARBA00022555"/>
    </source>
</evidence>
<dbReference type="InterPro" id="IPR046884">
    <property type="entry name" value="MnmA-like_central"/>
</dbReference>
<proteinExistence type="inferred from homology"/>
<organism evidence="12 13">
    <name type="scientific">Berkelbacteria bacterium GW2011_GWA2_46_7</name>
    <dbReference type="NCBI Taxonomy" id="1618335"/>
    <lineage>
        <taxon>Bacteria</taxon>
        <taxon>Candidatus Berkelbacteria</taxon>
    </lineage>
</organism>
<protein>
    <recommendedName>
        <fullName evidence="9">tRNA-specific 2-thiouridylase MnmA</fullName>
        <ecNumber evidence="9">2.8.1.13</ecNumber>
    </recommendedName>
</protein>
<dbReference type="EMBL" id="LCMV01000008">
    <property type="protein sequence ID" value="KKU44351.1"/>
    <property type="molecule type" value="Genomic_DNA"/>
</dbReference>
<feature type="region of interest" description="Interaction with target base in tRNA" evidence="9">
    <location>
        <begin position="92"/>
        <end position="94"/>
    </location>
</feature>
<feature type="site" description="Interaction with tRNA" evidence="9">
    <location>
        <position position="122"/>
    </location>
</feature>
<comment type="similarity">
    <text evidence="9">Belongs to the MnmA/TRMU family.</text>
</comment>
<dbReference type="Gene3D" id="2.40.30.10">
    <property type="entry name" value="Translation factors"/>
    <property type="match status" value="1"/>
</dbReference>
<feature type="binding site" evidence="9">
    <location>
        <position position="33"/>
    </location>
    <ligand>
        <name>ATP</name>
        <dbReference type="ChEBI" id="CHEBI:30616"/>
    </ligand>
</feature>
<keyword evidence="6 9" id="KW-0694">RNA-binding</keyword>
<dbReference type="NCBIfam" id="NF001138">
    <property type="entry name" value="PRK00143.1"/>
    <property type="match status" value="1"/>
</dbReference>
<name>A0A0G1QHA0_9BACT</name>
<evidence type="ECO:0000256" key="7">
    <source>
        <dbReference type="ARBA" id="ARBA00023157"/>
    </source>
</evidence>
<sequence>MKRVAMLMSGGVDSSVGAALLKDQGYEVLGFYILGWLGTPEFPCPWQEEEKDARAVAEVLGIPFHTVNLSIVYEEEVIDRFFALYQAGVTPNPDILCNREIKFKALWQAIRQFECDYIATGHYARLQRQLSVNSYQLSKSKIEKLETENLLKTENWKLKTASHPAIFKSRDENKDQTYFLWGVDRTMLDKIIFPLGELTKPEVRKLAKKYLLPTATKKDSQGICFVGPLKVRQFLSSRVETAPGEVFLTDGRKIATHQGVELYTIGQRLSAGSVDWTGDVPPLFVIAKDIKNNRLIVGSDAATFGIKLVAGSINWMSEPSDRLFECLAKIRYRQKDEAVHVHKNGSKLSVEFATPVRALTAGQSIVFYSKQGQLLGGAIIELIPNQNETVKRLTKTFRKTKV</sequence>
<evidence type="ECO:0000256" key="3">
    <source>
        <dbReference type="ARBA" id="ARBA00022694"/>
    </source>
</evidence>
<keyword evidence="1 9" id="KW-0820">tRNA-binding</keyword>
<evidence type="ECO:0000313" key="12">
    <source>
        <dbReference type="EMBL" id="KKU44351.1"/>
    </source>
</evidence>
<dbReference type="CDD" id="cd01998">
    <property type="entry name" value="MnmA_TRMU-like"/>
    <property type="match status" value="1"/>
</dbReference>
<keyword evidence="4 9" id="KW-0547">Nucleotide-binding</keyword>
<dbReference type="Gene3D" id="3.40.50.620">
    <property type="entry name" value="HUPs"/>
    <property type="match status" value="1"/>
</dbReference>
<evidence type="ECO:0000259" key="10">
    <source>
        <dbReference type="Pfam" id="PF20258"/>
    </source>
</evidence>
<comment type="caution">
    <text evidence="9">Lacks conserved residue(s) required for the propagation of feature annotation.</text>
</comment>